<reference evidence="2 3" key="1">
    <citation type="submission" date="2024-11" db="EMBL/GenBank/DDBJ databases">
        <title>Adaptive evolution of stress response genes in parasites aligns with host niche diversity.</title>
        <authorList>
            <person name="Hahn C."/>
            <person name="Resl P."/>
        </authorList>
    </citation>
    <scope>NUCLEOTIDE SEQUENCE [LARGE SCALE GENOMIC DNA]</scope>
    <source>
        <strain evidence="2">EGGRZ-B1_66</strain>
        <tissue evidence="2">Body</tissue>
    </source>
</reference>
<feature type="signal peptide" evidence="1">
    <location>
        <begin position="1"/>
        <end position="23"/>
    </location>
</feature>
<name>A0ABD2PRM3_9PLAT</name>
<sequence>MNGFIFVVLAVACLLNLVVRGEAGRTIKNAPSCELCWDKSHNAVTCKDSKPMVIEYNGKMTSYKCPDTGEVVGTVL</sequence>
<proteinExistence type="predicted"/>
<dbReference type="Proteomes" id="UP001626550">
    <property type="component" value="Unassembled WGS sequence"/>
</dbReference>
<dbReference type="AlphaFoldDB" id="A0ABD2PRM3"/>
<accession>A0ABD2PRM3</accession>
<evidence type="ECO:0000313" key="3">
    <source>
        <dbReference type="Proteomes" id="UP001626550"/>
    </source>
</evidence>
<feature type="chain" id="PRO_5044800901" evidence="1">
    <location>
        <begin position="24"/>
        <end position="76"/>
    </location>
</feature>
<evidence type="ECO:0000256" key="1">
    <source>
        <dbReference type="SAM" id="SignalP"/>
    </source>
</evidence>
<protein>
    <submittedName>
        <fullName evidence="2">Uncharacterized protein</fullName>
    </submittedName>
</protein>
<gene>
    <name evidence="2" type="ORF">Ciccas_011773</name>
</gene>
<organism evidence="2 3">
    <name type="scientific">Cichlidogyrus casuarinus</name>
    <dbReference type="NCBI Taxonomy" id="1844966"/>
    <lineage>
        <taxon>Eukaryota</taxon>
        <taxon>Metazoa</taxon>
        <taxon>Spiralia</taxon>
        <taxon>Lophotrochozoa</taxon>
        <taxon>Platyhelminthes</taxon>
        <taxon>Monogenea</taxon>
        <taxon>Monopisthocotylea</taxon>
        <taxon>Dactylogyridea</taxon>
        <taxon>Ancyrocephalidae</taxon>
        <taxon>Cichlidogyrus</taxon>
    </lineage>
</organism>
<dbReference type="EMBL" id="JBJKFK010003645">
    <property type="protein sequence ID" value="KAL3309678.1"/>
    <property type="molecule type" value="Genomic_DNA"/>
</dbReference>
<evidence type="ECO:0000313" key="2">
    <source>
        <dbReference type="EMBL" id="KAL3309678.1"/>
    </source>
</evidence>
<comment type="caution">
    <text evidence="2">The sequence shown here is derived from an EMBL/GenBank/DDBJ whole genome shotgun (WGS) entry which is preliminary data.</text>
</comment>
<keyword evidence="3" id="KW-1185">Reference proteome</keyword>
<keyword evidence="1" id="KW-0732">Signal</keyword>